<dbReference type="Gene3D" id="1.20.1250.20">
    <property type="entry name" value="MFS general substrate transporter like domains"/>
    <property type="match status" value="1"/>
</dbReference>
<feature type="region of interest" description="Disordered" evidence="6">
    <location>
        <begin position="219"/>
        <end position="271"/>
    </location>
</feature>
<organism evidence="10 11">
    <name type="scientific">Aspergillus viridinutans</name>
    <dbReference type="NCBI Taxonomy" id="75553"/>
    <lineage>
        <taxon>Eukaryota</taxon>
        <taxon>Fungi</taxon>
        <taxon>Dikarya</taxon>
        <taxon>Ascomycota</taxon>
        <taxon>Pezizomycotina</taxon>
        <taxon>Eurotiomycetes</taxon>
        <taxon>Eurotiomycetidae</taxon>
        <taxon>Eurotiales</taxon>
        <taxon>Aspergillaceae</taxon>
        <taxon>Aspergillus</taxon>
        <taxon>Aspergillus subgen. Fumigati</taxon>
    </lineage>
</organism>
<feature type="transmembrane region" description="Helical" evidence="7">
    <location>
        <begin position="788"/>
        <end position="813"/>
    </location>
</feature>
<dbReference type="InterPro" id="IPR036259">
    <property type="entry name" value="MFS_trans_sf"/>
</dbReference>
<evidence type="ECO:0000259" key="9">
    <source>
        <dbReference type="PROSITE" id="PS50850"/>
    </source>
</evidence>
<evidence type="ECO:0000256" key="6">
    <source>
        <dbReference type="SAM" id="MobiDB-lite"/>
    </source>
</evidence>
<evidence type="ECO:0000256" key="3">
    <source>
        <dbReference type="ARBA" id="ARBA00022692"/>
    </source>
</evidence>
<sequence length="892" mass="95605">MIYSLLFVSALAGSALAFPGHHSFTNSTVPSHHSSTYTLLPTGGGGGKPTHTGGNGNGNGSGTGHPQPTTTVVPGGPSGSVSTVTETITKTTFKPCSTPIHTQSGTTYYSTWLTTSTYETTTCYTTQLPTTIPPPPQTTTVNLPGPANNCPPPSTVTVTVTVGSGSGSGSNPATHTQAPAPGGGSGSGSGTGPGHCKHCETITYTNTYGYTTTIVIPPISEPTSTATTHTTETGTTTKPTPPVGTGTAPSHSHTHTRGSPTGTGGGQAPTETKTWHFERRMDIDCTINAADYAVERAEEDANPVSSRESLDSSFSSSSEGSQPRLRTMYSRRTETDLERYQTSSQVIDRIETQRLQHALTVGESIKTQTRASARGPLPAFGAGKPYPPQLPNREDYVVEFDGEDDPLYAQNWSTRRKLCTGAILAFTSICSTFDSAVFSSSTGNVARVFGVGVEVATLSSSLYILGYACGPLVWAPFSELQGRRLPILIGMFGFGIFNTAVAVAKDLQTLLICRFFSGVFGSCPLAVVAAIFSDIFDNRSRGIAIAMFSSMVFLGPLLAPFIGGFINMSYLGWRWTAYIPAIMGYAALILNFFFLKESYPPVILIYKAAELRRRTKNWGIHAKQEEIEIDLQELLVNNFSRPLRLLAHEPLILAVTLYLSFIYGLLYCFLTAYGLVYQSVYHMNAGVGGLPLFGMVVGLFIGGAYICVIASRSYNKKLQENAGVPVPEWRLPPVIAGGALFAAGIFWFGWTGFTAEVPWIVSTLSGLFTGFGLLIVFIQLFNYLIDTYLMFAASAIAANTFCRSVLAASFPLFSRQMFNSMGIQWAATLLGCVATALVPIPVIFYLYGKRLRMKSRFAPTFELDEAAHAPTEMTENKGGDGANGQTEEIRQS</sequence>
<dbReference type="InterPro" id="IPR011701">
    <property type="entry name" value="MFS"/>
</dbReference>
<comment type="subcellular location">
    <subcellularLocation>
        <location evidence="1">Membrane</location>
        <topology evidence="1">Multi-pass membrane protein</topology>
    </subcellularLocation>
</comment>
<evidence type="ECO:0000313" key="11">
    <source>
        <dbReference type="Proteomes" id="UP000710440"/>
    </source>
</evidence>
<feature type="compositionally biased region" description="Low complexity" evidence="6">
    <location>
        <begin position="64"/>
        <end position="80"/>
    </location>
</feature>
<keyword evidence="8" id="KW-0732">Signal</keyword>
<proteinExistence type="predicted"/>
<feature type="transmembrane region" description="Helical" evidence="7">
    <location>
        <begin position="485"/>
        <end position="503"/>
    </location>
</feature>
<dbReference type="GO" id="GO:0022857">
    <property type="term" value="F:transmembrane transporter activity"/>
    <property type="evidence" value="ECO:0007669"/>
    <property type="project" value="InterPro"/>
</dbReference>
<dbReference type="EMBL" id="BOPL01000002">
    <property type="protein sequence ID" value="GIK00857.1"/>
    <property type="molecule type" value="Genomic_DNA"/>
</dbReference>
<dbReference type="SUPFAM" id="SSF103473">
    <property type="entry name" value="MFS general substrate transporter"/>
    <property type="match status" value="1"/>
</dbReference>
<evidence type="ECO:0000256" key="8">
    <source>
        <dbReference type="SAM" id="SignalP"/>
    </source>
</evidence>
<keyword evidence="11" id="KW-1185">Reference proteome</keyword>
<feature type="compositionally biased region" description="Gly residues" evidence="6">
    <location>
        <begin position="42"/>
        <end position="63"/>
    </location>
</feature>
<feature type="transmembrane region" description="Helical" evidence="7">
    <location>
        <begin position="759"/>
        <end position="781"/>
    </location>
</feature>
<dbReference type="PROSITE" id="PS50850">
    <property type="entry name" value="MFS"/>
    <property type="match status" value="1"/>
</dbReference>
<evidence type="ECO:0000256" key="5">
    <source>
        <dbReference type="ARBA" id="ARBA00023136"/>
    </source>
</evidence>
<feature type="transmembrane region" description="Helical" evidence="7">
    <location>
        <begin position="515"/>
        <end position="536"/>
    </location>
</feature>
<comment type="caution">
    <text evidence="10">The sequence shown here is derived from an EMBL/GenBank/DDBJ whole genome shotgun (WGS) entry which is preliminary data.</text>
</comment>
<evidence type="ECO:0000256" key="4">
    <source>
        <dbReference type="ARBA" id="ARBA00022989"/>
    </source>
</evidence>
<feature type="compositionally biased region" description="Gly residues" evidence="6">
    <location>
        <begin position="181"/>
        <end position="193"/>
    </location>
</feature>
<reference evidence="10 11" key="1">
    <citation type="submission" date="2021-02" db="EMBL/GenBank/DDBJ databases">
        <title>Pan-genome distribution and transcriptional activeness of fungal secondary metabolism genes in Aspergillus section Fumigati.</title>
        <authorList>
            <person name="Takahashi H."/>
            <person name="Umemura M."/>
            <person name="Ninomiya A."/>
            <person name="Kusuya Y."/>
            <person name="Urayama S."/>
            <person name="Shimizu M."/>
            <person name="Watanabe A."/>
            <person name="Kamei K."/>
            <person name="Yaguchi T."/>
            <person name="Hagiwara D."/>
        </authorList>
    </citation>
    <scope>NUCLEOTIDE SEQUENCE [LARGE SCALE GENOMIC DNA]</scope>
    <source>
        <strain evidence="10 11">IFM 47045</strain>
    </source>
</reference>
<protein>
    <recommendedName>
        <fullName evidence="9">Major facilitator superfamily (MFS) profile domain-containing protein</fullName>
    </recommendedName>
</protein>
<feature type="domain" description="Major facilitator superfamily (MFS) profile" evidence="9">
    <location>
        <begin position="420"/>
        <end position="851"/>
    </location>
</feature>
<evidence type="ECO:0000256" key="2">
    <source>
        <dbReference type="ARBA" id="ARBA00022448"/>
    </source>
</evidence>
<dbReference type="PANTHER" id="PTHR23502:SF31">
    <property type="entry name" value="POLYAMINE TRANSPORTER 1"/>
    <property type="match status" value="1"/>
</dbReference>
<dbReference type="InterPro" id="IPR020846">
    <property type="entry name" value="MFS_dom"/>
</dbReference>
<name>A0A9P3BWJ0_ASPVI</name>
<dbReference type="GO" id="GO:0005886">
    <property type="term" value="C:plasma membrane"/>
    <property type="evidence" value="ECO:0007669"/>
    <property type="project" value="TreeGrafter"/>
</dbReference>
<feature type="transmembrane region" description="Helical" evidence="7">
    <location>
        <begin position="731"/>
        <end position="753"/>
    </location>
</feature>
<dbReference type="FunFam" id="1.20.1250.20:FF:000011">
    <property type="entry name" value="MFS multidrug transporter, putative"/>
    <property type="match status" value="1"/>
</dbReference>
<keyword evidence="4 7" id="KW-1133">Transmembrane helix</keyword>
<dbReference type="OrthoDB" id="9986881at2759"/>
<feature type="region of interest" description="Disordered" evidence="6">
    <location>
        <begin position="296"/>
        <end position="326"/>
    </location>
</feature>
<accession>A0A9P3BWJ0</accession>
<feature type="region of interest" description="Disordered" evidence="6">
    <location>
        <begin position="872"/>
        <end position="892"/>
    </location>
</feature>
<feature type="transmembrane region" description="Helical" evidence="7">
    <location>
        <begin position="575"/>
        <end position="595"/>
    </location>
</feature>
<feature type="compositionally biased region" description="Polar residues" evidence="6">
    <location>
        <begin position="25"/>
        <end position="39"/>
    </location>
</feature>
<keyword evidence="2" id="KW-0813">Transport</keyword>
<dbReference type="Proteomes" id="UP000710440">
    <property type="component" value="Unassembled WGS sequence"/>
</dbReference>
<feature type="compositionally biased region" description="Low complexity" evidence="6">
    <location>
        <begin position="305"/>
        <end position="321"/>
    </location>
</feature>
<dbReference type="PANTHER" id="PTHR23502">
    <property type="entry name" value="MAJOR FACILITATOR SUPERFAMILY"/>
    <property type="match status" value="1"/>
</dbReference>
<dbReference type="GeneID" id="66932868"/>
<dbReference type="AlphaFoldDB" id="A0A9P3BWJ0"/>
<feature type="chain" id="PRO_5040292856" description="Major facilitator superfamily (MFS) profile domain-containing protein" evidence="8">
    <location>
        <begin position="18"/>
        <end position="892"/>
    </location>
</feature>
<feature type="transmembrane region" description="Helical" evidence="7">
    <location>
        <begin position="543"/>
        <end position="563"/>
    </location>
</feature>
<keyword evidence="3 7" id="KW-0812">Transmembrane</keyword>
<gene>
    <name evidence="10" type="ORF">Aspvir_004886</name>
</gene>
<evidence type="ECO:0000256" key="1">
    <source>
        <dbReference type="ARBA" id="ARBA00004141"/>
    </source>
</evidence>
<feature type="transmembrane region" description="Helical" evidence="7">
    <location>
        <begin position="448"/>
        <end position="473"/>
    </location>
</feature>
<dbReference type="CDD" id="cd17323">
    <property type="entry name" value="MFS_Tpo1_MDR_like"/>
    <property type="match status" value="1"/>
</dbReference>
<feature type="region of interest" description="Disordered" evidence="6">
    <location>
        <begin position="25"/>
        <end position="80"/>
    </location>
</feature>
<feature type="compositionally biased region" description="Low complexity" evidence="6">
    <location>
        <begin position="219"/>
        <end position="247"/>
    </location>
</feature>
<feature type="region of interest" description="Disordered" evidence="6">
    <location>
        <begin position="162"/>
        <end position="193"/>
    </location>
</feature>
<feature type="transmembrane region" description="Helical" evidence="7">
    <location>
        <begin position="825"/>
        <end position="847"/>
    </location>
</feature>
<feature type="signal peptide" evidence="8">
    <location>
        <begin position="1"/>
        <end position="17"/>
    </location>
</feature>
<keyword evidence="5 7" id="KW-0472">Membrane</keyword>
<dbReference type="RefSeq" id="XP_043124043.1">
    <property type="nucleotide sequence ID" value="XM_043268108.1"/>
</dbReference>
<feature type="transmembrane region" description="Helical" evidence="7">
    <location>
        <begin position="688"/>
        <end position="710"/>
    </location>
</feature>
<feature type="transmembrane region" description="Helical" evidence="7">
    <location>
        <begin position="651"/>
        <end position="676"/>
    </location>
</feature>
<evidence type="ECO:0000313" key="10">
    <source>
        <dbReference type="EMBL" id="GIK00857.1"/>
    </source>
</evidence>
<evidence type="ECO:0000256" key="7">
    <source>
        <dbReference type="SAM" id="Phobius"/>
    </source>
</evidence>
<dbReference type="Pfam" id="PF07690">
    <property type="entry name" value="MFS_1"/>
    <property type="match status" value="1"/>
</dbReference>